<dbReference type="SUPFAM" id="SSF51182">
    <property type="entry name" value="RmlC-like cupins"/>
    <property type="match status" value="1"/>
</dbReference>
<dbReference type="InterPro" id="IPR011051">
    <property type="entry name" value="RmlC_Cupin_sf"/>
</dbReference>
<sequence length="112" mass="12748">MTTRIEKPWGYEDILVQTDKFVVKQIYIESGQSLSLQYHVVKSEMIYVLQGACAVFFNDQWATSVEGGYLYIPATEVHRFEAAGAKPTLLLEVSTPELDDVVRLNDKYGRVK</sequence>
<dbReference type="Gene3D" id="2.60.120.10">
    <property type="entry name" value="Jelly Rolls"/>
    <property type="match status" value="1"/>
</dbReference>
<dbReference type="GO" id="GO:0005976">
    <property type="term" value="P:polysaccharide metabolic process"/>
    <property type="evidence" value="ECO:0007669"/>
    <property type="project" value="InterPro"/>
</dbReference>
<dbReference type="EMBL" id="LAZR01001445">
    <property type="protein sequence ID" value="KKN44517.1"/>
    <property type="molecule type" value="Genomic_DNA"/>
</dbReference>
<comment type="caution">
    <text evidence="2">The sequence shown here is derived from an EMBL/GenBank/DDBJ whole genome shotgun (WGS) entry which is preliminary data.</text>
</comment>
<dbReference type="AlphaFoldDB" id="A0A0F9R5F2"/>
<dbReference type="Pfam" id="PF01050">
    <property type="entry name" value="MannoseP_isomer"/>
    <property type="match status" value="1"/>
</dbReference>
<name>A0A0F9R5F2_9ZZZZ</name>
<organism evidence="2">
    <name type="scientific">marine sediment metagenome</name>
    <dbReference type="NCBI Taxonomy" id="412755"/>
    <lineage>
        <taxon>unclassified sequences</taxon>
        <taxon>metagenomes</taxon>
        <taxon>ecological metagenomes</taxon>
    </lineage>
</organism>
<dbReference type="GO" id="GO:0004475">
    <property type="term" value="F:mannose-1-phosphate guanylyltransferase (GTP) activity"/>
    <property type="evidence" value="ECO:0007669"/>
    <property type="project" value="TreeGrafter"/>
</dbReference>
<evidence type="ECO:0000313" key="2">
    <source>
        <dbReference type="EMBL" id="KKN44517.1"/>
    </source>
</evidence>
<dbReference type="InterPro" id="IPR014710">
    <property type="entry name" value="RmlC-like_jellyroll"/>
</dbReference>
<dbReference type="InterPro" id="IPR051161">
    <property type="entry name" value="Mannose-6P_isomerase_type2"/>
</dbReference>
<evidence type="ECO:0000259" key="1">
    <source>
        <dbReference type="Pfam" id="PF01050"/>
    </source>
</evidence>
<feature type="domain" description="Mannose-6-phosphate isomerase type II C-terminal" evidence="1">
    <location>
        <begin position="3"/>
        <end position="106"/>
    </location>
</feature>
<dbReference type="PANTHER" id="PTHR46390">
    <property type="entry name" value="MANNOSE-1-PHOSPHATE GUANYLYLTRANSFERASE"/>
    <property type="match status" value="1"/>
</dbReference>
<dbReference type="PANTHER" id="PTHR46390:SF1">
    <property type="entry name" value="MANNOSE-1-PHOSPHATE GUANYLYLTRANSFERASE"/>
    <property type="match status" value="1"/>
</dbReference>
<gene>
    <name evidence="2" type="ORF">LCGC14_0691970</name>
</gene>
<protein>
    <recommendedName>
        <fullName evidence="1">Mannose-6-phosphate isomerase type II C-terminal domain-containing protein</fullName>
    </recommendedName>
</protein>
<dbReference type="InterPro" id="IPR001538">
    <property type="entry name" value="Man6P_isomerase-2_C"/>
</dbReference>
<reference evidence="2" key="1">
    <citation type="journal article" date="2015" name="Nature">
        <title>Complex archaea that bridge the gap between prokaryotes and eukaryotes.</title>
        <authorList>
            <person name="Spang A."/>
            <person name="Saw J.H."/>
            <person name="Jorgensen S.L."/>
            <person name="Zaremba-Niedzwiedzka K."/>
            <person name="Martijn J."/>
            <person name="Lind A.E."/>
            <person name="van Eijk R."/>
            <person name="Schleper C."/>
            <person name="Guy L."/>
            <person name="Ettema T.J."/>
        </authorList>
    </citation>
    <scope>NUCLEOTIDE SEQUENCE</scope>
</reference>
<dbReference type="GO" id="GO:0009298">
    <property type="term" value="P:GDP-mannose biosynthetic process"/>
    <property type="evidence" value="ECO:0007669"/>
    <property type="project" value="TreeGrafter"/>
</dbReference>
<accession>A0A0F9R5F2</accession>
<proteinExistence type="predicted"/>